<dbReference type="RefSeq" id="WP_160545844.1">
    <property type="nucleotide sequence ID" value="NZ_JBHLUU010000032.1"/>
</dbReference>
<feature type="transmembrane region" description="Helical" evidence="1">
    <location>
        <begin position="96"/>
        <end position="115"/>
    </location>
</feature>
<evidence type="ECO:0000256" key="1">
    <source>
        <dbReference type="SAM" id="Phobius"/>
    </source>
</evidence>
<keyword evidence="4" id="KW-1185">Reference proteome</keyword>
<proteinExistence type="predicted"/>
<keyword evidence="1" id="KW-0812">Transmembrane</keyword>
<name>A0ABV6KR64_9BACI</name>
<reference evidence="3 4" key="1">
    <citation type="submission" date="2024-09" db="EMBL/GenBank/DDBJ databases">
        <authorList>
            <person name="Sun Q."/>
            <person name="Mori K."/>
        </authorList>
    </citation>
    <scope>NUCLEOTIDE SEQUENCE [LARGE SCALE GENOMIC DNA]</scope>
    <source>
        <strain evidence="3 4">CGMCC 1.9126</strain>
    </source>
</reference>
<dbReference type="EMBL" id="JBHLUU010000032">
    <property type="protein sequence ID" value="MFC0475818.1"/>
    <property type="molecule type" value="Genomic_DNA"/>
</dbReference>
<evidence type="ECO:0000313" key="4">
    <source>
        <dbReference type="Proteomes" id="UP001589738"/>
    </source>
</evidence>
<feature type="domain" description="VanZ-like" evidence="2">
    <location>
        <begin position="35"/>
        <end position="115"/>
    </location>
</feature>
<sequence length="130" mass="15006">MKKFLWTLPLAYMALIWTLSSFPADEFVALPDLSLDRIIKESLHLVEFGILYLLFALALYGNGQLTKKTSLLFAIIACLYGALDEIHQSFVPYRSATWIDLVKDVIGVTVAYYFVNRFYFLKKNKLEQKL</sequence>
<gene>
    <name evidence="3" type="ORF">ACFFHF_11240</name>
</gene>
<organism evidence="3 4">
    <name type="scientific">Robertmurraya beringensis</name>
    <dbReference type="NCBI Taxonomy" id="641660"/>
    <lineage>
        <taxon>Bacteria</taxon>
        <taxon>Bacillati</taxon>
        <taxon>Bacillota</taxon>
        <taxon>Bacilli</taxon>
        <taxon>Bacillales</taxon>
        <taxon>Bacillaceae</taxon>
        <taxon>Robertmurraya</taxon>
    </lineage>
</organism>
<protein>
    <submittedName>
        <fullName evidence="3">VanZ family protein</fullName>
    </submittedName>
</protein>
<dbReference type="Proteomes" id="UP001589738">
    <property type="component" value="Unassembled WGS sequence"/>
</dbReference>
<accession>A0ABV6KR64</accession>
<keyword evidence="1" id="KW-0472">Membrane</keyword>
<dbReference type="Pfam" id="PF04892">
    <property type="entry name" value="VanZ"/>
    <property type="match status" value="1"/>
</dbReference>
<comment type="caution">
    <text evidence="3">The sequence shown here is derived from an EMBL/GenBank/DDBJ whole genome shotgun (WGS) entry which is preliminary data.</text>
</comment>
<dbReference type="InterPro" id="IPR006976">
    <property type="entry name" value="VanZ-like"/>
</dbReference>
<evidence type="ECO:0000313" key="3">
    <source>
        <dbReference type="EMBL" id="MFC0475818.1"/>
    </source>
</evidence>
<dbReference type="NCBIfam" id="NF037970">
    <property type="entry name" value="vanZ_1"/>
    <property type="match status" value="1"/>
</dbReference>
<keyword evidence="1" id="KW-1133">Transmembrane helix</keyword>
<feature type="transmembrane region" description="Helical" evidence="1">
    <location>
        <begin position="70"/>
        <end position="90"/>
    </location>
</feature>
<evidence type="ECO:0000259" key="2">
    <source>
        <dbReference type="Pfam" id="PF04892"/>
    </source>
</evidence>
<feature type="transmembrane region" description="Helical" evidence="1">
    <location>
        <begin position="45"/>
        <end position="63"/>
    </location>
</feature>